<reference evidence="2" key="1">
    <citation type="submission" date="2017-04" db="EMBL/GenBank/DDBJ databases">
        <authorList>
            <person name="Varghese N."/>
            <person name="Submissions S."/>
        </authorList>
    </citation>
    <scope>NUCLEOTIDE SEQUENCE [LARGE SCALE GENOMIC DNA]</scope>
    <source>
        <strain evidence="2">DSM 16537</strain>
    </source>
</reference>
<dbReference type="RefSeq" id="WP_084123304.1">
    <property type="nucleotide sequence ID" value="NZ_LT838813.1"/>
</dbReference>
<evidence type="ECO:0000313" key="1">
    <source>
        <dbReference type="EMBL" id="SMD46391.1"/>
    </source>
</evidence>
<protein>
    <submittedName>
        <fullName evidence="1">Uncharacterized protein</fullName>
    </submittedName>
</protein>
<keyword evidence="2" id="KW-1185">Reference proteome</keyword>
<name>A0A1W2HC96_9BACT</name>
<proteinExistence type="predicted"/>
<gene>
    <name evidence="1" type="ORF">SAMN00777080_5080</name>
</gene>
<dbReference type="STRING" id="758820.SAMN00777080_5080"/>
<sequence length="280" mass="32570">MERTENPVIERQIYWLKYFKIPSFIDFLNGKPKPFLDMAMLVAEDTDESNEVWFKYVDGIIELFIDNLSSKIKPNLEKSNQLTSKGFEIILNYIKNPTFQKAVIKRHQHGKDIITLSGNLQTIVSSKSLENFRKTTNKILWSENSFLELRKAYIDKVKKNHGLLTNDESSMSRNQKKTDLTPVQAGYMLYFLMGKHPNFKKCTSRNHVGIKENLKKLGIEKMSPNTVYQKGIRILNNAVKYKDFINPKDVAEIIPKLKKLDPEIATTAKNEFYYLIHGRD</sequence>
<evidence type="ECO:0000313" key="2">
    <source>
        <dbReference type="Proteomes" id="UP000192333"/>
    </source>
</evidence>
<organism evidence="1 2">
    <name type="scientific">Aquiflexum balticum DSM 16537</name>
    <dbReference type="NCBI Taxonomy" id="758820"/>
    <lineage>
        <taxon>Bacteria</taxon>
        <taxon>Pseudomonadati</taxon>
        <taxon>Bacteroidota</taxon>
        <taxon>Cytophagia</taxon>
        <taxon>Cytophagales</taxon>
        <taxon>Cyclobacteriaceae</taxon>
        <taxon>Aquiflexum</taxon>
    </lineage>
</organism>
<dbReference type="EMBL" id="LT838813">
    <property type="protein sequence ID" value="SMD46391.1"/>
    <property type="molecule type" value="Genomic_DNA"/>
</dbReference>
<accession>A0A1W2HC96</accession>
<dbReference type="Proteomes" id="UP000192333">
    <property type="component" value="Chromosome I"/>
</dbReference>
<dbReference type="AlphaFoldDB" id="A0A1W2HC96"/>